<evidence type="ECO:0000256" key="10">
    <source>
        <dbReference type="ARBA" id="ARBA00022777"/>
    </source>
</evidence>
<keyword evidence="8" id="KW-0519">Myristate</keyword>
<accession>A0A091JBY8</accession>
<evidence type="ECO:0000256" key="22">
    <source>
        <dbReference type="RuleBase" id="RU362096"/>
    </source>
</evidence>
<evidence type="ECO:0000256" key="13">
    <source>
        <dbReference type="ARBA" id="ARBA00023034"/>
    </source>
</evidence>
<dbReference type="PANTHER" id="PTHR24418">
    <property type="entry name" value="TYROSINE-PROTEIN KINASE"/>
    <property type="match status" value="1"/>
</dbReference>
<feature type="compositionally biased region" description="Polar residues" evidence="23">
    <location>
        <begin position="20"/>
        <end position="29"/>
    </location>
</feature>
<dbReference type="Proteomes" id="UP000053119">
    <property type="component" value="Unassembled WGS sequence"/>
</dbReference>
<keyword evidence="17" id="KW-0449">Lipoprotein</keyword>
<dbReference type="InterPro" id="IPR001452">
    <property type="entry name" value="SH3_domain"/>
</dbReference>
<evidence type="ECO:0000256" key="3">
    <source>
        <dbReference type="ARBA" id="ARBA00004635"/>
    </source>
</evidence>
<evidence type="ECO:0000259" key="25">
    <source>
        <dbReference type="PROSITE" id="PS50002"/>
    </source>
</evidence>
<comment type="catalytic activity">
    <reaction evidence="18 22">
        <text>L-tyrosyl-[protein] + ATP = O-phospho-L-tyrosyl-[protein] + ADP + H(+)</text>
        <dbReference type="Rhea" id="RHEA:10596"/>
        <dbReference type="Rhea" id="RHEA-COMP:10136"/>
        <dbReference type="Rhea" id="RHEA-COMP:20101"/>
        <dbReference type="ChEBI" id="CHEBI:15378"/>
        <dbReference type="ChEBI" id="CHEBI:30616"/>
        <dbReference type="ChEBI" id="CHEBI:46858"/>
        <dbReference type="ChEBI" id="CHEBI:61978"/>
        <dbReference type="ChEBI" id="CHEBI:456216"/>
        <dbReference type="EC" id="2.7.10.2"/>
    </reaction>
</comment>
<feature type="non-terminal residue" evidence="27">
    <location>
        <position position="471"/>
    </location>
</feature>
<evidence type="ECO:0000256" key="1">
    <source>
        <dbReference type="ARBA" id="ARBA00004123"/>
    </source>
</evidence>
<keyword evidence="7 22" id="KW-0808">Transferase</keyword>
<dbReference type="PRINTS" id="PR00452">
    <property type="entry name" value="SH3DOMAIN"/>
</dbReference>
<dbReference type="Gene3D" id="1.10.510.10">
    <property type="entry name" value="Transferase(Phosphotransferase) domain 1"/>
    <property type="match status" value="1"/>
</dbReference>
<evidence type="ECO:0000313" key="27">
    <source>
        <dbReference type="EMBL" id="KFP17245.1"/>
    </source>
</evidence>
<feature type="domain" description="SH3" evidence="25">
    <location>
        <begin position="42"/>
        <end position="102"/>
    </location>
</feature>
<feature type="domain" description="SH2" evidence="24">
    <location>
        <begin position="108"/>
        <end position="186"/>
    </location>
</feature>
<dbReference type="FunFam" id="1.10.510.10:FF:000553">
    <property type="entry name" value="Tyrosine-protein kinase"/>
    <property type="match status" value="1"/>
</dbReference>
<organism evidence="27 28">
    <name type="scientific">Egretta garzetta</name>
    <name type="common">Little egret</name>
    <dbReference type="NCBI Taxonomy" id="188379"/>
    <lineage>
        <taxon>Eukaryota</taxon>
        <taxon>Metazoa</taxon>
        <taxon>Chordata</taxon>
        <taxon>Craniata</taxon>
        <taxon>Vertebrata</taxon>
        <taxon>Euteleostomi</taxon>
        <taxon>Archelosauria</taxon>
        <taxon>Archosauria</taxon>
        <taxon>Dinosauria</taxon>
        <taxon>Saurischia</taxon>
        <taxon>Theropoda</taxon>
        <taxon>Coelurosauria</taxon>
        <taxon>Aves</taxon>
        <taxon>Neognathae</taxon>
        <taxon>Neoaves</taxon>
        <taxon>Aequornithes</taxon>
        <taxon>Pelecaniformes</taxon>
        <taxon>Ardeidae</taxon>
        <taxon>Egretta</taxon>
    </lineage>
</organism>
<evidence type="ECO:0000256" key="6">
    <source>
        <dbReference type="ARBA" id="ARBA00022588"/>
    </source>
</evidence>
<evidence type="ECO:0000256" key="18">
    <source>
        <dbReference type="ARBA" id="ARBA00051245"/>
    </source>
</evidence>
<dbReference type="PROSITE" id="PS00109">
    <property type="entry name" value="PROTEIN_KINASE_TYR"/>
    <property type="match status" value="1"/>
</dbReference>
<dbReference type="Pfam" id="PF07714">
    <property type="entry name" value="PK_Tyr_Ser-Thr"/>
    <property type="match status" value="1"/>
</dbReference>
<dbReference type="InterPro" id="IPR017441">
    <property type="entry name" value="Protein_kinase_ATP_BS"/>
</dbReference>
<dbReference type="GO" id="GO:0004715">
    <property type="term" value="F:non-membrane spanning protein tyrosine kinase activity"/>
    <property type="evidence" value="ECO:0007669"/>
    <property type="project" value="UniProtKB-EC"/>
</dbReference>
<dbReference type="EMBL" id="KK501721">
    <property type="protein sequence ID" value="KFP17245.1"/>
    <property type="molecule type" value="Genomic_DNA"/>
</dbReference>
<feature type="region of interest" description="Disordered" evidence="23">
    <location>
        <begin position="1"/>
        <end position="29"/>
    </location>
</feature>
<dbReference type="GO" id="GO:0016020">
    <property type="term" value="C:membrane"/>
    <property type="evidence" value="ECO:0007669"/>
    <property type="project" value="UniProtKB-SubCell"/>
</dbReference>
<dbReference type="SMART" id="SM00326">
    <property type="entry name" value="SH3"/>
    <property type="match status" value="1"/>
</dbReference>
<dbReference type="STRING" id="188379.A0A091JBY8"/>
<dbReference type="PROSITE" id="PS50011">
    <property type="entry name" value="PROTEIN_KINASE_DOM"/>
    <property type="match status" value="1"/>
</dbReference>
<evidence type="ECO:0000256" key="20">
    <source>
        <dbReference type="PROSITE-ProRule" id="PRU00192"/>
    </source>
</evidence>
<keyword evidence="12" id="KW-0391">Immunity</keyword>
<keyword evidence="4 20" id="KW-0728">SH3 domain</keyword>
<evidence type="ECO:0000256" key="16">
    <source>
        <dbReference type="ARBA" id="ARBA00023242"/>
    </source>
</evidence>
<dbReference type="GO" id="GO:0005634">
    <property type="term" value="C:nucleus"/>
    <property type="evidence" value="ECO:0007669"/>
    <property type="project" value="UniProtKB-SubCell"/>
</dbReference>
<keyword evidence="15" id="KW-0395">Inflammatory response</keyword>
<keyword evidence="11 21" id="KW-0067">ATP-binding</keyword>
<gene>
    <name evidence="27" type="ORF">Z169_07498</name>
</gene>
<evidence type="ECO:0000256" key="7">
    <source>
        <dbReference type="ARBA" id="ARBA00022679"/>
    </source>
</evidence>
<dbReference type="PROSITE" id="PS50002">
    <property type="entry name" value="SH3"/>
    <property type="match status" value="1"/>
</dbReference>
<keyword evidence="5" id="KW-0597">Phosphoprotein</keyword>
<comment type="similarity">
    <text evidence="22">Belongs to the protein kinase superfamily. Tyr protein kinase family.</text>
</comment>
<dbReference type="InterPro" id="IPR001245">
    <property type="entry name" value="Ser-Thr/Tyr_kinase_cat_dom"/>
</dbReference>
<evidence type="ECO:0000256" key="23">
    <source>
        <dbReference type="SAM" id="MobiDB-lite"/>
    </source>
</evidence>
<evidence type="ECO:0000256" key="21">
    <source>
        <dbReference type="PROSITE-ProRule" id="PRU10141"/>
    </source>
</evidence>
<evidence type="ECO:0000256" key="12">
    <source>
        <dbReference type="ARBA" id="ARBA00022859"/>
    </source>
</evidence>
<name>A0A091JBY8_EGRGA</name>
<dbReference type="GO" id="GO:0045087">
    <property type="term" value="P:innate immune response"/>
    <property type="evidence" value="ECO:0007669"/>
    <property type="project" value="UniProtKB-KW"/>
</dbReference>
<keyword evidence="19" id="KW-0727">SH2 domain</keyword>
<dbReference type="SMART" id="SM00219">
    <property type="entry name" value="TyrKc"/>
    <property type="match status" value="1"/>
</dbReference>
<evidence type="ECO:0000256" key="19">
    <source>
        <dbReference type="PROSITE-ProRule" id="PRU00191"/>
    </source>
</evidence>
<dbReference type="InterPro" id="IPR008266">
    <property type="entry name" value="Tyr_kinase_AS"/>
</dbReference>
<dbReference type="InterPro" id="IPR011009">
    <property type="entry name" value="Kinase-like_dom_sf"/>
</dbReference>
<dbReference type="SUPFAM" id="SSF50044">
    <property type="entry name" value="SH3-domain"/>
    <property type="match status" value="1"/>
</dbReference>
<evidence type="ECO:0000256" key="9">
    <source>
        <dbReference type="ARBA" id="ARBA00022741"/>
    </source>
</evidence>
<dbReference type="InterPro" id="IPR050198">
    <property type="entry name" value="Non-receptor_tyrosine_kinases"/>
</dbReference>
<dbReference type="PRINTS" id="PR00401">
    <property type="entry name" value="SH2DOMAIN"/>
</dbReference>
<dbReference type="Gene3D" id="3.30.200.20">
    <property type="entry name" value="Phosphorylase Kinase, domain 1"/>
    <property type="match status" value="1"/>
</dbReference>
<dbReference type="AlphaFoldDB" id="A0A091JBY8"/>
<evidence type="ECO:0000256" key="5">
    <source>
        <dbReference type="ARBA" id="ARBA00022553"/>
    </source>
</evidence>
<feature type="domain" description="Protein kinase" evidence="26">
    <location>
        <begin position="207"/>
        <end position="461"/>
    </location>
</feature>
<dbReference type="InterPro" id="IPR020635">
    <property type="entry name" value="Tyr_kinase_cat_dom"/>
</dbReference>
<feature type="binding site" evidence="21">
    <location>
        <position position="235"/>
    </location>
    <ligand>
        <name>ATP</name>
        <dbReference type="ChEBI" id="CHEBI:30616"/>
    </ligand>
</feature>
<evidence type="ECO:0000259" key="24">
    <source>
        <dbReference type="PROSITE" id="PS50001"/>
    </source>
</evidence>
<keyword evidence="28" id="KW-1185">Reference proteome</keyword>
<dbReference type="Gene3D" id="3.30.505.10">
    <property type="entry name" value="SH2 domain"/>
    <property type="match status" value="2"/>
</dbReference>
<dbReference type="FunFam" id="3.30.200.20:FF:000036">
    <property type="entry name" value="Tyrosine-protein kinase"/>
    <property type="match status" value="1"/>
</dbReference>
<comment type="subcellular location">
    <subcellularLocation>
        <location evidence="2">Golgi apparatus</location>
    </subcellularLocation>
    <subcellularLocation>
        <location evidence="3">Membrane</location>
        <topology evidence="3">Lipid-anchor</topology>
    </subcellularLocation>
    <subcellularLocation>
        <location evidence="1">Nucleus</location>
    </subcellularLocation>
</comment>
<evidence type="ECO:0000256" key="11">
    <source>
        <dbReference type="ARBA" id="ARBA00022840"/>
    </source>
</evidence>
<dbReference type="Pfam" id="PF00017">
    <property type="entry name" value="SH2"/>
    <property type="match status" value="1"/>
</dbReference>
<dbReference type="InterPro" id="IPR000980">
    <property type="entry name" value="SH2"/>
</dbReference>
<protein>
    <recommendedName>
        <fullName evidence="22">Tyrosine-protein kinase</fullName>
        <ecNumber evidence="22">2.7.10.2</ecNumber>
    </recommendedName>
</protein>
<dbReference type="PROSITE" id="PS00107">
    <property type="entry name" value="PROTEIN_KINASE_ATP"/>
    <property type="match status" value="1"/>
</dbReference>
<proteinExistence type="inferred from homology"/>
<dbReference type="EC" id="2.7.10.2" evidence="22"/>
<dbReference type="FunFam" id="2.30.30.40:FF:000095">
    <property type="entry name" value="Tyrosine-protein kinase"/>
    <property type="match status" value="1"/>
</dbReference>
<evidence type="ECO:0000313" key="28">
    <source>
        <dbReference type="Proteomes" id="UP000053119"/>
    </source>
</evidence>
<dbReference type="SUPFAM" id="SSF55550">
    <property type="entry name" value="SH2 domain"/>
    <property type="match status" value="1"/>
</dbReference>
<dbReference type="PROSITE" id="PS50001">
    <property type="entry name" value="SH2"/>
    <property type="match status" value="1"/>
</dbReference>
<feature type="compositionally biased region" description="Basic and acidic residues" evidence="23">
    <location>
        <begin position="1"/>
        <end position="17"/>
    </location>
</feature>
<keyword evidence="14 22" id="KW-0829">Tyrosine-protein kinase</keyword>
<evidence type="ECO:0000256" key="15">
    <source>
        <dbReference type="ARBA" id="ARBA00023198"/>
    </source>
</evidence>
<dbReference type="PRINTS" id="PR00109">
    <property type="entry name" value="TYRKINASE"/>
</dbReference>
<evidence type="ECO:0000256" key="2">
    <source>
        <dbReference type="ARBA" id="ARBA00004555"/>
    </source>
</evidence>
<dbReference type="InterPro" id="IPR036028">
    <property type="entry name" value="SH3-like_dom_sf"/>
</dbReference>
<reference evidence="27 28" key="1">
    <citation type="submission" date="2014-04" db="EMBL/GenBank/DDBJ databases">
        <title>Genome evolution of avian class.</title>
        <authorList>
            <person name="Zhang G."/>
            <person name="Li C."/>
        </authorList>
    </citation>
    <scope>NUCLEOTIDE SEQUENCE [LARGE SCALE GENOMIC DNA]</scope>
    <source>
        <strain evidence="27">BGI_Z169</strain>
    </source>
</reference>
<dbReference type="GO" id="GO:0005524">
    <property type="term" value="F:ATP binding"/>
    <property type="evidence" value="ECO:0007669"/>
    <property type="project" value="UniProtKB-UniRule"/>
</dbReference>
<keyword evidence="6" id="KW-0399">Innate immunity</keyword>
<evidence type="ECO:0000256" key="4">
    <source>
        <dbReference type="ARBA" id="ARBA00022443"/>
    </source>
</evidence>
<keyword evidence="10 22" id="KW-0418">Kinase</keyword>
<evidence type="ECO:0000256" key="14">
    <source>
        <dbReference type="ARBA" id="ARBA00023137"/>
    </source>
</evidence>
<dbReference type="InterPro" id="IPR000719">
    <property type="entry name" value="Prot_kinase_dom"/>
</dbReference>
<keyword evidence="9 21" id="KW-0547">Nucleotide-binding</keyword>
<dbReference type="SUPFAM" id="SSF56112">
    <property type="entry name" value="Protein kinase-like (PK-like)"/>
    <property type="match status" value="1"/>
</dbReference>
<dbReference type="GO" id="GO:0005794">
    <property type="term" value="C:Golgi apparatus"/>
    <property type="evidence" value="ECO:0007669"/>
    <property type="project" value="UniProtKB-SubCell"/>
</dbReference>
<keyword evidence="13" id="KW-0333">Golgi apparatus</keyword>
<keyword evidence="16" id="KW-0539">Nucleus</keyword>
<dbReference type="GO" id="GO:0006954">
    <property type="term" value="P:inflammatory response"/>
    <property type="evidence" value="ECO:0007669"/>
    <property type="project" value="UniProtKB-KW"/>
</dbReference>
<evidence type="ECO:0000256" key="17">
    <source>
        <dbReference type="ARBA" id="ARBA00023288"/>
    </source>
</evidence>
<evidence type="ECO:0000256" key="8">
    <source>
        <dbReference type="ARBA" id="ARBA00022707"/>
    </source>
</evidence>
<dbReference type="GO" id="GO:0016192">
    <property type="term" value="P:vesicle-mediated transport"/>
    <property type="evidence" value="ECO:0007669"/>
    <property type="project" value="UniProtKB-ARBA"/>
</dbReference>
<evidence type="ECO:0000259" key="26">
    <source>
        <dbReference type="PROSITE" id="PS50011"/>
    </source>
</evidence>
<sequence length="471" mass="53656">MGCMKSKEAGVQEKMIKTDPSPSLQQGHYVQDPTATNRKVSSGDGVVLALYDYEAMHTGDLSFQKGERLKVLEESGEWWQARSLVTGCEGFIPSNYVARADSLETEEWFFKGISRKDAERQLLGPGNVIGSFMIRDSETTKGPERRPQRGGGFYISPRSSFDTLQELVQYYKGQSDGLCQKLTHPCRVPKPQQPWEKDAWEIPRESLRLERKLGAGQFGEVWMATYNKHTKVAVKTMKPGSMSADAFLEEANLMKTLQHDKLVKLHAVVTKEEPIYIITEFMEKGSLLDFLKSDEGNKQPLPKLIDFSAQIAEGMAFIEKRNYIHRDLRAANILVSAMLVCKIADFGLARVIEDNEYTAREGAKFPIKWTAPEAINYGSFTIKSDVWSFGILLTEIITYGRIPYPGMSSVEVIRALERGYRMPRTENCPEELYDIMMRCWKTKPEDRPTFEYTQSVLEDFFTATESQYQQQ</sequence>
<dbReference type="SMART" id="SM00252">
    <property type="entry name" value="SH2"/>
    <property type="match status" value="1"/>
</dbReference>
<dbReference type="Gene3D" id="2.30.30.40">
    <property type="entry name" value="SH3 Domains"/>
    <property type="match status" value="1"/>
</dbReference>
<dbReference type="InterPro" id="IPR036860">
    <property type="entry name" value="SH2_dom_sf"/>
</dbReference>
<dbReference type="Pfam" id="PF00018">
    <property type="entry name" value="SH3_1"/>
    <property type="match status" value="1"/>
</dbReference>